<dbReference type="Gene3D" id="3.40.50.720">
    <property type="entry name" value="NAD(P)-binding Rossmann-like Domain"/>
    <property type="match status" value="1"/>
</dbReference>
<dbReference type="SUPFAM" id="SSF51735">
    <property type="entry name" value="NAD(P)-binding Rossmann-fold domains"/>
    <property type="match status" value="1"/>
</dbReference>
<dbReference type="PRINTS" id="PR00081">
    <property type="entry name" value="GDHRDH"/>
</dbReference>
<name>A0A3A1YUH1_9BURK</name>
<protein>
    <submittedName>
        <fullName evidence="3">Short-chain dehydrogenase</fullName>
    </submittedName>
</protein>
<dbReference type="EMBL" id="NQYH01000004">
    <property type="protein sequence ID" value="RIY41205.1"/>
    <property type="molecule type" value="Genomic_DNA"/>
</dbReference>
<organism evidence="3 4">
    <name type="scientific">Neopusillimonas maritima</name>
    <dbReference type="NCBI Taxonomy" id="2026239"/>
    <lineage>
        <taxon>Bacteria</taxon>
        <taxon>Pseudomonadati</taxon>
        <taxon>Pseudomonadota</taxon>
        <taxon>Betaproteobacteria</taxon>
        <taxon>Burkholderiales</taxon>
        <taxon>Alcaligenaceae</taxon>
        <taxon>Neopusillimonas</taxon>
    </lineage>
</organism>
<dbReference type="InterPro" id="IPR020904">
    <property type="entry name" value="Sc_DH/Rdtase_CS"/>
</dbReference>
<evidence type="ECO:0000313" key="3">
    <source>
        <dbReference type="EMBL" id="RIY41205.1"/>
    </source>
</evidence>
<dbReference type="PRINTS" id="PR00080">
    <property type="entry name" value="SDRFAMILY"/>
</dbReference>
<dbReference type="OrthoDB" id="9806974at2"/>
<reference evidence="3 4" key="1">
    <citation type="submission" date="2017-08" db="EMBL/GenBank/DDBJ databases">
        <title>Pusillimonas indicus sp. nov., a member of the family Alcaligenaceae isolated from surface seawater.</title>
        <authorList>
            <person name="Li J."/>
        </authorList>
    </citation>
    <scope>NUCLEOTIDE SEQUENCE [LARGE SCALE GENOMIC DNA]</scope>
    <source>
        <strain evidence="3 4">L52-1-41</strain>
    </source>
</reference>
<comment type="similarity">
    <text evidence="1">Belongs to the short-chain dehydrogenases/reductases (SDR) family.</text>
</comment>
<keyword evidence="2" id="KW-0560">Oxidoreductase</keyword>
<comment type="caution">
    <text evidence="3">The sequence shown here is derived from an EMBL/GenBank/DDBJ whole genome shotgun (WGS) entry which is preliminary data.</text>
</comment>
<evidence type="ECO:0000256" key="1">
    <source>
        <dbReference type="ARBA" id="ARBA00006484"/>
    </source>
</evidence>
<dbReference type="PANTHER" id="PTHR43639:SF1">
    <property type="entry name" value="SHORT-CHAIN DEHYDROGENASE_REDUCTASE FAMILY PROTEIN"/>
    <property type="match status" value="1"/>
</dbReference>
<gene>
    <name evidence="3" type="ORF">CJP73_06620</name>
</gene>
<dbReference type="InterPro" id="IPR002347">
    <property type="entry name" value="SDR_fam"/>
</dbReference>
<dbReference type="PROSITE" id="PS00061">
    <property type="entry name" value="ADH_SHORT"/>
    <property type="match status" value="1"/>
</dbReference>
<accession>A0A3A1YUH1</accession>
<dbReference type="AlphaFoldDB" id="A0A3A1YUH1"/>
<evidence type="ECO:0000256" key="2">
    <source>
        <dbReference type="ARBA" id="ARBA00023002"/>
    </source>
</evidence>
<dbReference type="RefSeq" id="WP_114419370.1">
    <property type="nucleotide sequence ID" value="NZ_NQYH01000004.1"/>
</dbReference>
<sequence length="274" mass="28225">MAQEQASQLALAGKVAIVTGASQGIGSDIAKVLAGDGAQVVLVGLGADAGQAVAQGIGDSACFIEADVTSDEAIDRCVDFVVEKFGRLDILVNNACSYVDQGLGSSRDQWFQTLNVNLISAAIFTQKAVPHMGKGSVVINLGSTGGKFGAAGRAIYPASKAAMLQITRNFAVDLAPKGIRVLSVSPAWTWSPATQSMSAGNIEVADAVGAHFHPLGRVGRGEEIGHVISFLATDKASWMTGVDIPVDGGFSMLGPDQGVSPREWFARLGPDALA</sequence>
<dbReference type="NCBIfam" id="NF006121">
    <property type="entry name" value="PRK08265.1"/>
    <property type="match status" value="1"/>
</dbReference>
<dbReference type="Proteomes" id="UP000266206">
    <property type="component" value="Unassembled WGS sequence"/>
</dbReference>
<dbReference type="FunFam" id="3.40.50.720:FF:000084">
    <property type="entry name" value="Short-chain dehydrogenase reductase"/>
    <property type="match status" value="1"/>
</dbReference>
<dbReference type="InterPro" id="IPR036291">
    <property type="entry name" value="NAD(P)-bd_dom_sf"/>
</dbReference>
<evidence type="ECO:0000313" key="4">
    <source>
        <dbReference type="Proteomes" id="UP000266206"/>
    </source>
</evidence>
<dbReference type="CDD" id="cd05233">
    <property type="entry name" value="SDR_c"/>
    <property type="match status" value="1"/>
</dbReference>
<dbReference type="Pfam" id="PF13561">
    <property type="entry name" value="adh_short_C2"/>
    <property type="match status" value="1"/>
</dbReference>
<dbReference type="GO" id="GO:0016491">
    <property type="term" value="F:oxidoreductase activity"/>
    <property type="evidence" value="ECO:0007669"/>
    <property type="project" value="UniProtKB-KW"/>
</dbReference>
<proteinExistence type="inferred from homology"/>
<dbReference type="PANTHER" id="PTHR43639">
    <property type="entry name" value="OXIDOREDUCTASE, SHORT-CHAIN DEHYDROGENASE/REDUCTASE FAMILY (AFU_ORTHOLOGUE AFUA_5G02870)"/>
    <property type="match status" value="1"/>
</dbReference>